<gene>
    <name evidence="1" type="ORF">CUW_0169</name>
</gene>
<dbReference type="RefSeq" id="WP_006784587.1">
    <property type="nucleotide sequence ID" value="NZ_ADMN01000064.1"/>
</dbReference>
<evidence type="ECO:0000313" key="2">
    <source>
        <dbReference type="Proteomes" id="UP000002938"/>
    </source>
</evidence>
<name>A0ABN0A274_9FIRM</name>
<protein>
    <submittedName>
        <fullName evidence="1">Uncharacterized protein</fullName>
    </submittedName>
</protein>
<comment type="caution">
    <text evidence="1">The sequence shown here is derived from an EMBL/GenBank/DDBJ whole genome shotgun (WGS) entry which is preliminary data.</text>
</comment>
<evidence type="ECO:0000313" key="1">
    <source>
        <dbReference type="EMBL" id="EFF63806.1"/>
    </source>
</evidence>
<sequence>MSEKKYNPLSLLSDAHLCEDMSCCTDTYLLDRSTMKYEPIQEVANKETEKEEEK</sequence>
<accession>A0ABN0A274</accession>
<keyword evidence="2" id="KW-1185">Reference proteome</keyword>
<dbReference type="EMBL" id="ADMN01000064">
    <property type="protein sequence ID" value="EFF63806.1"/>
    <property type="molecule type" value="Genomic_DNA"/>
</dbReference>
<dbReference type="Proteomes" id="UP000002938">
    <property type="component" value="Unassembled WGS sequence"/>
</dbReference>
<dbReference type="GeneID" id="60057834"/>
<proteinExistence type="predicted"/>
<reference evidence="1 2" key="1">
    <citation type="journal article" date="2011" name="J. Bacteriol.">
        <title>Draft Genome Sequence of Turicibacter sanguinis PC909, Isolated from Human Feces.</title>
        <authorList>
            <person name="Cuiv P.O."/>
            <person name="Klaassens E.S."/>
            <person name="Durkin A.S."/>
            <person name="Harkins D.M."/>
            <person name="Foster L."/>
            <person name="McCorrison J."/>
            <person name="Torralba M."/>
            <person name="Nelson K.E."/>
            <person name="Morrison M."/>
        </authorList>
    </citation>
    <scope>NUCLEOTIDE SEQUENCE [LARGE SCALE GENOMIC DNA]</scope>
    <source>
        <strain evidence="1 2">PC909</strain>
    </source>
</reference>
<organism evidence="1 2">
    <name type="scientific">Turicibacter sanguinis PC909</name>
    <dbReference type="NCBI Taxonomy" id="702450"/>
    <lineage>
        <taxon>Bacteria</taxon>
        <taxon>Bacillati</taxon>
        <taxon>Bacillota</taxon>
        <taxon>Erysipelotrichia</taxon>
        <taxon>Erysipelotrichales</taxon>
        <taxon>Turicibacteraceae</taxon>
        <taxon>Turicibacter</taxon>
    </lineage>
</organism>